<dbReference type="RefSeq" id="WP_073458411.1">
    <property type="nucleotide sequence ID" value="NZ_FRAP01000014.1"/>
</dbReference>
<keyword evidence="2" id="KW-0560">Oxidoreductase</keyword>
<dbReference type="FunFam" id="3.40.50.720:FF:000594">
    <property type="entry name" value="Short-chain oxidoreductase"/>
    <property type="match status" value="1"/>
</dbReference>
<dbReference type="PANTHER" id="PTHR24320">
    <property type="entry name" value="RETINOL DEHYDROGENASE"/>
    <property type="match status" value="1"/>
</dbReference>
<organism evidence="4 5">
    <name type="scientific">Pseudonocardia thermophila</name>
    <dbReference type="NCBI Taxonomy" id="1848"/>
    <lineage>
        <taxon>Bacteria</taxon>
        <taxon>Bacillati</taxon>
        <taxon>Actinomycetota</taxon>
        <taxon>Actinomycetes</taxon>
        <taxon>Pseudonocardiales</taxon>
        <taxon>Pseudonocardiaceae</taxon>
        <taxon>Pseudonocardia</taxon>
    </lineage>
</organism>
<comment type="similarity">
    <text evidence="1">Belongs to the short-chain dehydrogenases/reductases (SDR) family.</text>
</comment>
<sequence>MTALADRAGSLHPLADQRRSTRFTATSTASEVVEGLDLRGRRAVVTGGASGIGLETARALALAGASVTLAVRDEYAGMRAAADIVESTGNTDILVARVDLAELESVAAFVRTWDGPLHMLVANASAVPGPLLRTSRGHELQFAVNHLGHFKLATGLWPALAAAGDARIVTLSSSAHLRAPVDLDDLQFTRRPYHPGAAYAQSKTAAVLFAVEATRRWAGDGITANAVMPGGVRTAHRRDPHGTADYDGAVRWKTAAQGAATPVLVATAPELTGIGGRYFEDCAIAEENVPGSRTGYARHAVDPETAQRLWDASADLVR</sequence>
<gene>
    <name evidence="4" type="ORF">SAMN05443637_114166</name>
</gene>
<dbReference type="EMBL" id="FRAP01000014">
    <property type="protein sequence ID" value="SHK92920.1"/>
    <property type="molecule type" value="Genomic_DNA"/>
</dbReference>
<dbReference type="InterPro" id="IPR002347">
    <property type="entry name" value="SDR_fam"/>
</dbReference>
<dbReference type="AlphaFoldDB" id="A0A1M6WGN4"/>
<proteinExistence type="inferred from homology"/>
<evidence type="ECO:0000313" key="4">
    <source>
        <dbReference type="EMBL" id="SHK92920.1"/>
    </source>
</evidence>
<dbReference type="OrthoDB" id="4577644at2"/>
<reference evidence="4 5" key="1">
    <citation type="submission" date="2016-11" db="EMBL/GenBank/DDBJ databases">
        <authorList>
            <person name="Jaros S."/>
            <person name="Januszkiewicz K."/>
            <person name="Wedrychowicz H."/>
        </authorList>
    </citation>
    <scope>NUCLEOTIDE SEQUENCE [LARGE SCALE GENOMIC DNA]</scope>
    <source>
        <strain evidence="4 5">DSM 43832</strain>
    </source>
</reference>
<evidence type="ECO:0000256" key="3">
    <source>
        <dbReference type="ARBA" id="ARBA00071493"/>
    </source>
</evidence>
<protein>
    <recommendedName>
        <fullName evidence="3">Probable oxidoreductase</fullName>
    </recommendedName>
</protein>
<evidence type="ECO:0000256" key="1">
    <source>
        <dbReference type="ARBA" id="ARBA00006484"/>
    </source>
</evidence>
<dbReference type="PRINTS" id="PR00081">
    <property type="entry name" value="GDHRDH"/>
</dbReference>
<evidence type="ECO:0000256" key="2">
    <source>
        <dbReference type="ARBA" id="ARBA00023002"/>
    </source>
</evidence>
<dbReference type="STRING" id="1848.SAMN05443637_114166"/>
<accession>A0A1M6WGN4</accession>
<dbReference type="Proteomes" id="UP000184363">
    <property type="component" value="Unassembled WGS sequence"/>
</dbReference>
<keyword evidence="5" id="KW-1185">Reference proteome</keyword>
<dbReference type="Gene3D" id="3.40.50.720">
    <property type="entry name" value="NAD(P)-binding Rossmann-like Domain"/>
    <property type="match status" value="1"/>
</dbReference>
<name>A0A1M6WGN4_PSETH</name>
<dbReference type="SUPFAM" id="SSF51735">
    <property type="entry name" value="NAD(P)-binding Rossmann-fold domains"/>
    <property type="match status" value="1"/>
</dbReference>
<dbReference type="InterPro" id="IPR036291">
    <property type="entry name" value="NAD(P)-bd_dom_sf"/>
</dbReference>
<dbReference type="GO" id="GO:0016491">
    <property type="term" value="F:oxidoreductase activity"/>
    <property type="evidence" value="ECO:0007669"/>
    <property type="project" value="UniProtKB-KW"/>
</dbReference>
<dbReference type="PANTHER" id="PTHR24320:SF148">
    <property type="entry name" value="NAD(P)-BINDING ROSSMANN-FOLD SUPERFAMILY PROTEIN"/>
    <property type="match status" value="1"/>
</dbReference>
<dbReference type="Pfam" id="PF00106">
    <property type="entry name" value="adh_short"/>
    <property type="match status" value="1"/>
</dbReference>
<evidence type="ECO:0000313" key="5">
    <source>
        <dbReference type="Proteomes" id="UP000184363"/>
    </source>
</evidence>